<evidence type="ECO:0000259" key="6">
    <source>
        <dbReference type="Pfam" id="PF08241"/>
    </source>
</evidence>
<dbReference type="NCBIfam" id="TIGR01983">
    <property type="entry name" value="UbiG"/>
    <property type="match status" value="1"/>
</dbReference>
<evidence type="ECO:0000256" key="5">
    <source>
        <dbReference type="HAMAP-Rule" id="MF_00472"/>
    </source>
</evidence>
<dbReference type="GO" id="GO:0061542">
    <property type="term" value="F:3-demethylubiquinol 3-O-methyltransferase activity"/>
    <property type="evidence" value="ECO:0007669"/>
    <property type="project" value="UniProtKB-UniRule"/>
</dbReference>
<dbReference type="Gene3D" id="3.40.50.150">
    <property type="entry name" value="Vaccinia Virus protein VP39"/>
    <property type="match status" value="1"/>
</dbReference>
<feature type="binding site" evidence="5">
    <location>
        <position position="57"/>
    </location>
    <ligand>
        <name>S-adenosyl-L-methionine</name>
        <dbReference type="ChEBI" id="CHEBI:59789"/>
    </ligand>
</feature>
<dbReference type="EC" id="2.1.1.64" evidence="5"/>
<dbReference type="EC" id="2.1.1.222" evidence="5"/>
<keyword evidence="1 5" id="KW-0489">Methyltransferase</keyword>
<gene>
    <name evidence="5" type="primary">ubiG</name>
</gene>
<dbReference type="GO" id="GO:0102208">
    <property type="term" value="F:2-polyprenyl-6-hydroxyphenol methylase activity"/>
    <property type="evidence" value="ECO:0007669"/>
    <property type="project" value="UniProtKB-EC"/>
</dbReference>
<dbReference type="PANTHER" id="PTHR43464:SF19">
    <property type="entry name" value="UBIQUINONE BIOSYNTHESIS O-METHYLTRANSFERASE, MITOCHONDRIAL"/>
    <property type="match status" value="1"/>
</dbReference>
<feature type="binding site" evidence="5">
    <location>
        <position position="150"/>
    </location>
    <ligand>
        <name>S-adenosyl-L-methionine</name>
        <dbReference type="ChEBI" id="CHEBI:59789"/>
    </ligand>
</feature>
<comment type="catalytic activity">
    <reaction evidence="5">
        <text>a 3-(all-trans-polyprenyl)benzene-1,2-diol + S-adenosyl-L-methionine = a 2-methoxy-6-(all-trans-polyprenyl)phenol + S-adenosyl-L-homocysteine + H(+)</text>
        <dbReference type="Rhea" id="RHEA:31411"/>
        <dbReference type="Rhea" id="RHEA-COMP:9550"/>
        <dbReference type="Rhea" id="RHEA-COMP:9551"/>
        <dbReference type="ChEBI" id="CHEBI:15378"/>
        <dbReference type="ChEBI" id="CHEBI:57856"/>
        <dbReference type="ChEBI" id="CHEBI:59789"/>
        <dbReference type="ChEBI" id="CHEBI:62729"/>
        <dbReference type="ChEBI" id="CHEBI:62731"/>
        <dbReference type="EC" id="2.1.1.222"/>
    </reaction>
</comment>
<comment type="pathway">
    <text evidence="5">Cofactor biosynthesis; ubiquinone biosynthesis.</text>
</comment>
<name>E0XR21_9PROT</name>
<dbReference type="InterPro" id="IPR029063">
    <property type="entry name" value="SAM-dependent_MTases_sf"/>
</dbReference>
<dbReference type="PANTHER" id="PTHR43464">
    <property type="entry name" value="METHYLTRANSFERASE"/>
    <property type="match status" value="1"/>
</dbReference>
<evidence type="ECO:0000256" key="1">
    <source>
        <dbReference type="ARBA" id="ARBA00022603"/>
    </source>
</evidence>
<proteinExistence type="inferred from homology"/>
<comment type="similarity">
    <text evidence="5">Belongs to the methyltransferase superfamily. UbiG/COQ3 family.</text>
</comment>
<reference evidence="7" key="1">
    <citation type="journal article" date="2011" name="Environ. Microbiol.">
        <title>Time-series analyses of Monterey Bay coastal microbial picoplankton using a 'genome proxy' microarray.</title>
        <authorList>
            <person name="Rich V.I."/>
            <person name="Pham V.D."/>
            <person name="Eppley J."/>
            <person name="Shi Y."/>
            <person name="DeLong E.F."/>
        </authorList>
    </citation>
    <scope>NUCLEOTIDE SEQUENCE</scope>
</reference>
<dbReference type="HAMAP" id="MF_00472">
    <property type="entry name" value="UbiG"/>
    <property type="match status" value="1"/>
</dbReference>
<dbReference type="InterPro" id="IPR013216">
    <property type="entry name" value="Methyltransf_11"/>
</dbReference>
<dbReference type="AlphaFoldDB" id="E0XR21"/>
<keyword evidence="2 5" id="KW-0808">Transferase</keyword>
<evidence type="ECO:0000313" key="7">
    <source>
        <dbReference type="EMBL" id="ADI16862.1"/>
    </source>
</evidence>
<comment type="function">
    <text evidence="5">O-methyltransferase that catalyzes the 2 O-methylation steps in the ubiquinone biosynthetic pathway.</text>
</comment>
<sequence>MRPDVENADVLATKAIWGKSVGTTADQKEIDNFAAMSSQWWDPNGPMAPLHDFTPVRIDYILDSVRRLGTGDSAKGVEGLRILDIGCGGGLLAEPMARLGGIVTGIDATAEAIEAARAHAATAGLDIDYRCCTAEALAEDGASFDVIYASEVIEHVTDRRLFAASIAAMLAPGGTVVITTINRTLASLALAKVALEYVFRLVPAGTHDPARFVKPHELRAEFAGAGIILDDMTGFAPRPARRIGGNGFVRTSMMAINYASSGTRA</sequence>
<feature type="binding site" evidence="5">
    <location>
        <position position="86"/>
    </location>
    <ligand>
        <name>S-adenosyl-L-methionine</name>
        <dbReference type="ChEBI" id="CHEBI:59789"/>
    </ligand>
</feature>
<dbReference type="UniPathway" id="UPA00232"/>
<keyword evidence="3 5" id="KW-0831">Ubiquinone biosynthesis</keyword>
<dbReference type="GO" id="GO:0010420">
    <property type="term" value="F:polyprenyldihydroxybenzoate methyltransferase activity"/>
    <property type="evidence" value="ECO:0007669"/>
    <property type="project" value="InterPro"/>
</dbReference>
<dbReference type="SUPFAM" id="SSF53335">
    <property type="entry name" value="S-adenosyl-L-methionine-dependent methyltransferases"/>
    <property type="match status" value="1"/>
</dbReference>
<feature type="binding site" evidence="5">
    <location>
        <position position="107"/>
    </location>
    <ligand>
        <name>S-adenosyl-L-methionine</name>
        <dbReference type="ChEBI" id="CHEBI:59789"/>
    </ligand>
</feature>
<dbReference type="EMBL" id="GU474848">
    <property type="protein sequence ID" value="ADI16862.1"/>
    <property type="molecule type" value="Genomic_DNA"/>
</dbReference>
<accession>E0XR21</accession>
<organism evidence="7">
    <name type="scientific">uncultured alpha proteobacterium HF0010_13E22</name>
    <dbReference type="NCBI Taxonomy" id="710801"/>
    <lineage>
        <taxon>Bacteria</taxon>
        <taxon>Pseudomonadati</taxon>
        <taxon>Pseudomonadota</taxon>
        <taxon>Alphaproteobacteria</taxon>
        <taxon>environmental samples</taxon>
    </lineage>
</organism>
<dbReference type="Pfam" id="PF08241">
    <property type="entry name" value="Methyltransf_11"/>
    <property type="match status" value="1"/>
</dbReference>
<comment type="catalytic activity">
    <reaction evidence="5">
        <text>a 3-demethylubiquinol + S-adenosyl-L-methionine = a ubiquinol + S-adenosyl-L-homocysteine + H(+)</text>
        <dbReference type="Rhea" id="RHEA:44380"/>
        <dbReference type="Rhea" id="RHEA-COMP:9566"/>
        <dbReference type="Rhea" id="RHEA-COMP:10914"/>
        <dbReference type="ChEBI" id="CHEBI:15378"/>
        <dbReference type="ChEBI" id="CHEBI:17976"/>
        <dbReference type="ChEBI" id="CHEBI:57856"/>
        <dbReference type="ChEBI" id="CHEBI:59789"/>
        <dbReference type="ChEBI" id="CHEBI:84422"/>
        <dbReference type="EC" id="2.1.1.64"/>
    </reaction>
</comment>
<evidence type="ECO:0000256" key="2">
    <source>
        <dbReference type="ARBA" id="ARBA00022679"/>
    </source>
</evidence>
<dbReference type="GO" id="GO:0032259">
    <property type="term" value="P:methylation"/>
    <property type="evidence" value="ECO:0007669"/>
    <property type="project" value="UniProtKB-KW"/>
</dbReference>
<evidence type="ECO:0000256" key="3">
    <source>
        <dbReference type="ARBA" id="ARBA00022688"/>
    </source>
</evidence>
<dbReference type="CDD" id="cd02440">
    <property type="entry name" value="AdoMet_MTases"/>
    <property type="match status" value="1"/>
</dbReference>
<evidence type="ECO:0000256" key="4">
    <source>
        <dbReference type="ARBA" id="ARBA00022691"/>
    </source>
</evidence>
<keyword evidence="4 5" id="KW-0949">S-adenosyl-L-methionine</keyword>
<feature type="domain" description="Methyltransferase type 11" evidence="6">
    <location>
        <begin position="83"/>
        <end position="178"/>
    </location>
</feature>
<protein>
    <recommendedName>
        <fullName evidence="5">Ubiquinone biosynthesis O-methyltransferase</fullName>
    </recommendedName>
    <alternativeName>
        <fullName evidence="5">2-polyprenyl-6-hydroxyphenol methylase</fullName>
        <ecNumber evidence="5">2.1.1.222</ecNumber>
    </alternativeName>
    <alternativeName>
        <fullName evidence="5">3-demethylubiquinone 3-O-methyltransferase</fullName>
        <ecNumber evidence="5">2.1.1.64</ecNumber>
    </alternativeName>
</protein>
<dbReference type="InterPro" id="IPR010233">
    <property type="entry name" value="UbiG_MeTrfase"/>
</dbReference>